<dbReference type="GO" id="GO:1990757">
    <property type="term" value="F:ubiquitin ligase activator activity"/>
    <property type="evidence" value="ECO:0007669"/>
    <property type="project" value="TreeGrafter"/>
</dbReference>
<dbReference type="GO" id="GO:0031145">
    <property type="term" value="P:anaphase-promoting complex-dependent catabolic process"/>
    <property type="evidence" value="ECO:0007669"/>
    <property type="project" value="TreeGrafter"/>
</dbReference>
<comment type="pathway">
    <text evidence="1">Protein modification; protein ubiquitination.</text>
</comment>
<evidence type="ECO:0000256" key="1">
    <source>
        <dbReference type="ARBA" id="ARBA00004906"/>
    </source>
</evidence>
<keyword evidence="6" id="KW-0498">Mitosis</keyword>
<protein>
    <submittedName>
        <fullName evidence="11">Substrate-specific activator of APC-dependent proteolysis</fullName>
    </submittedName>
</protein>
<dbReference type="PANTHER" id="PTHR19918">
    <property type="entry name" value="CELL DIVISION CYCLE 20 CDC20 FIZZY -RELATED"/>
    <property type="match status" value="1"/>
</dbReference>
<dbReference type="Gene3D" id="2.130.10.10">
    <property type="entry name" value="YVTN repeat-like/Quinoprotein amine dehydrogenase"/>
    <property type="match status" value="1"/>
</dbReference>
<feature type="compositionally biased region" description="Pro residues" evidence="9">
    <location>
        <begin position="7"/>
        <end position="16"/>
    </location>
</feature>
<feature type="repeat" description="WD" evidence="8">
    <location>
        <begin position="389"/>
        <end position="421"/>
    </location>
</feature>
<evidence type="ECO:0000256" key="5">
    <source>
        <dbReference type="ARBA" id="ARBA00022737"/>
    </source>
</evidence>
<feature type="region of interest" description="Disordered" evidence="9">
    <location>
        <begin position="59"/>
        <end position="126"/>
    </location>
</feature>
<dbReference type="PROSITE" id="PS50082">
    <property type="entry name" value="WD_REPEATS_2"/>
    <property type="match status" value="4"/>
</dbReference>
<sequence length="577" mass="63141">MGDAQSYPPPSPPSSKTPPITAAKHIMNGSQAKGIPRAGSEPIDPGALSKALRNFADVGQSGERSLGASPSRKRQRVYGDRFIPNREGQDLQASFSLIHDESSPSTPSKTKKRTPHGELHFQKTEEANRTFSTLLRSELFENTVPQTTPPTLSPDPTLTHHSNIGGSARHTPPTHASSSSLPAASMTPSTPHKNLFSYMSPRHHSAVSGHPTPSRTPGRHGVNLNTASDLYSLSPVRFDSQKLLLSPRKQPRAVTKVPFKVLDAPDLADDFYLNLVDWGGGNVLGVGLGSCVYMWDSASGRVNKLCELQDDTVTSVSWIQRGTHLSIGTGKGLVQIWDAEKQRRLRTMTGHTARVGALAWNDHILTSGSRDRLIFHRDVRQPDQYLRKLIGHKQEVCGLRWNTEDGQLASGGNDNKLMVWDKLSETPLWKFSDHTAAVKAIAWSPHQHSLLASGGGTADRRIKFWNTATGQCVSELDTGSQVCNLAWSKNSNELVSTHGYSQNQIVVWKYPSMTQVASLTGHTYRVLYLAMSPDGQTVVTGAGDETLRFWKCFQKRERDGVGGDGAGSKMERLGVIR</sequence>
<evidence type="ECO:0000256" key="4">
    <source>
        <dbReference type="ARBA" id="ARBA00022618"/>
    </source>
</evidence>
<accession>A0AA43QPF8</accession>
<dbReference type="AlphaFoldDB" id="A0AA43QPF8"/>
<feature type="repeat" description="WD" evidence="8">
    <location>
        <begin position="519"/>
        <end position="551"/>
    </location>
</feature>
<keyword evidence="7" id="KW-0131">Cell cycle</keyword>
<keyword evidence="12" id="KW-1185">Reference proteome</keyword>
<name>A0AA43QPF8_9LECA</name>
<dbReference type="SMART" id="SM00320">
    <property type="entry name" value="WD40"/>
    <property type="match status" value="6"/>
</dbReference>
<evidence type="ECO:0000256" key="9">
    <source>
        <dbReference type="SAM" id="MobiDB-lite"/>
    </source>
</evidence>
<dbReference type="PROSITE" id="PS00678">
    <property type="entry name" value="WD_REPEATS_1"/>
    <property type="match status" value="1"/>
</dbReference>
<evidence type="ECO:0000313" key="11">
    <source>
        <dbReference type="EMBL" id="MDI1488453.1"/>
    </source>
</evidence>
<dbReference type="SUPFAM" id="SSF50978">
    <property type="entry name" value="WD40 repeat-like"/>
    <property type="match status" value="1"/>
</dbReference>
<feature type="compositionally biased region" description="Polar residues" evidence="9">
    <location>
        <begin position="174"/>
        <end position="192"/>
    </location>
</feature>
<dbReference type="PANTHER" id="PTHR19918:SF1">
    <property type="entry name" value="FIZZY-RELATED PROTEIN HOMOLOG"/>
    <property type="match status" value="1"/>
</dbReference>
<dbReference type="GO" id="GO:0010997">
    <property type="term" value="F:anaphase-promoting complex binding"/>
    <property type="evidence" value="ECO:0007669"/>
    <property type="project" value="InterPro"/>
</dbReference>
<dbReference type="GO" id="GO:0051301">
    <property type="term" value="P:cell division"/>
    <property type="evidence" value="ECO:0007669"/>
    <property type="project" value="UniProtKB-KW"/>
</dbReference>
<dbReference type="Proteomes" id="UP001161017">
    <property type="component" value="Unassembled WGS sequence"/>
</dbReference>
<dbReference type="InterPro" id="IPR019775">
    <property type="entry name" value="WD40_repeat_CS"/>
</dbReference>
<dbReference type="InterPro" id="IPR001680">
    <property type="entry name" value="WD40_rpt"/>
</dbReference>
<feature type="repeat" description="WD" evidence="8">
    <location>
        <begin position="431"/>
        <end position="475"/>
    </location>
</feature>
<dbReference type="CDD" id="cd00200">
    <property type="entry name" value="WD40"/>
    <property type="match status" value="1"/>
</dbReference>
<keyword evidence="5" id="KW-0677">Repeat</keyword>
<feature type="domain" description="CDC20/Fizzy WD40" evidence="10">
    <location>
        <begin position="262"/>
        <end position="550"/>
    </location>
</feature>
<evidence type="ECO:0000256" key="6">
    <source>
        <dbReference type="ARBA" id="ARBA00022776"/>
    </source>
</evidence>
<evidence type="ECO:0000256" key="2">
    <source>
        <dbReference type="ARBA" id="ARBA00006445"/>
    </source>
</evidence>
<dbReference type="GO" id="GO:1905786">
    <property type="term" value="P:positive regulation of anaphase-promoting complex-dependent catabolic process"/>
    <property type="evidence" value="ECO:0007669"/>
    <property type="project" value="TreeGrafter"/>
</dbReference>
<evidence type="ECO:0000256" key="7">
    <source>
        <dbReference type="ARBA" id="ARBA00023306"/>
    </source>
</evidence>
<dbReference type="InterPro" id="IPR036322">
    <property type="entry name" value="WD40_repeat_dom_sf"/>
</dbReference>
<dbReference type="InterPro" id="IPR033010">
    <property type="entry name" value="Cdc20/Fizzy"/>
</dbReference>
<evidence type="ECO:0000259" key="10">
    <source>
        <dbReference type="Pfam" id="PF24807"/>
    </source>
</evidence>
<reference evidence="11" key="1">
    <citation type="journal article" date="2023" name="Genome Biol. Evol.">
        <title>First Whole Genome Sequence and Flow Cytometry Genome Size Data for the Lichen-Forming Fungus Ramalina farinacea (Ascomycota).</title>
        <authorList>
            <person name="Llewellyn T."/>
            <person name="Mian S."/>
            <person name="Hill R."/>
            <person name="Leitch I.J."/>
            <person name="Gaya E."/>
        </authorList>
    </citation>
    <scope>NUCLEOTIDE SEQUENCE</scope>
    <source>
        <strain evidence="11">LIQ254RAFAR</strain>
    </source>
</reference>
<evidence type="ECO:0000313" key="12">
    <source>
        <dbReference type="Proteomes" id="UP001161017"/>
    </source>
</evidence>
<feature type="compositionally biased region" description="Basic and acidic residues" evidence="9">
    <location>
        <begin position="77"/>
        <end position="89"/>
    </location>
</feature>
<feature type="region of interest" description="Disordered" evidence="9">
    <location>
        <begin position="141"/>
        <end position="225"/>
    </location>
</feature>
<evidence type="ECO:0000256" key="8">
    <source>
        <dbReference type="PROSITE-ProRule" id="PRU00221"/>
    </source>
</evidence>
<organism evidence="11 12">
    <name type="scientific">Ramalina farinacea</name>
    <dbReference type="NCBI Taxonomy" id="258253"/>
    <lineage>
        <taxon>Eukaryota</taxon>
        <taxon>Fungi</taxon>
        <taxon>Dikarya</taxon>
        <taxon>Ascomycota</taxon>
        <taxon>Pezizomycotina</taxon>
        <taxon>Lecanoromycetes</taxon>
        <taxon>OSLEUM clade</taxon>
        <taxon>Lecanoromycetidae</taxon>
        <taxon>Lecanorales</taxon>
        <taxon>Lecanorineae</taxon>
        <taxon>Ramalinaceae</taxon>
        <taxon>Ramalina</taxon>
    </lineage>
</organism>
<comment type="caution">
    <text evidence="11">The sequence shown here is derived from an EMBL/GenBank/DDBJ whole genome shotgun (WGS) entry which is preliminary data.</text>
</comment>
<gene>
    <name evidence="11" type="primary">CDH1</name>
    <name evidence="11" type="ORF">OHK93_007728</name>
</gene>
<dbReference type="GO" id="GO:0005680">
    <property type="term" value="C:anaphase-promoting complex"/>
    <property type="evidence" value="ECO:0007669"/>
    <property type="project" value="TreeGrafter"/>
</dbReference>
<keyword evidence="4" id="KW-0132">Cell division</keyword>
<keyword evidence="3 8" id="KW-0853">WD repeat</keyword>
<comment type="similarity">
    <text evidence="2">Belongs to the WD repeat CDC20/Fizzy family.</text>
</comment>
<dbReference type="FunFam" id="2.130.10.10:FF:000025">
    <property type="entry name" value="FIZZY-related 2 isoform 1"/>
    <property type="match status" value="1"/>
</dbReference>
<dbReference type="EMBL" id="JAPUFD010000007">
    <property type="protein sequence ID" value="MDI1488453.1"/>
    <property type="molecule type" value="Genomic_DNA"/>
</dbReference>
<proteinExistence type="inferred from homology"/>
<dbReference type="InterPro" id="IPR056150">
    <property type="entry name" value="WD40_CDC20-Fz"/>
</dbReference>
<feature type="region of interest" description="Disordered" evidence="9">
    <location>
        <begin position="1"/>
        <end position="47"/>
    </location>
</feature>
<feature type="compositionally biased region" description="Basic and acidic residues" evidence="9">
    <location>
        <begin position="115"/>
        <end position="126"/>
    </location>
</feature>
<evidence type="ECO:0000256" key="3">
    <source>
        <dbReference type="ARBA" id="ARBA00022574"/>
    </source>
</evidence>
<dbReference type="InterPro" id="IPR015943">
    <property type="entry name" value="WD40/YVTN_repeat-like_dom_sf"/>
</dbReference>
<dbReference type="Pfam" id="PF24807">
    <property type="entry name" value="WD40_CDC20-Fz"/>
    <property type="match status" value="1"/>
</dbReference>
<dbReference type="PROSITE" id="PS50294">
    <property type="entry name" value="WD_REPEATS_REGION"/>
    <property type="match status" value="2"/>
</dbReference>
<feature type="repeat" description="WD" evidence="8">
    <location>
        <begin position="306"/>
        <end position="347"/>
    </location>
</feature>